<keyword evidence="5 7" id="KW-0496">Mitochondrion</keyword>
<proteinExistence type="predicted"/>
<keyword evidence="4 8" id="KW-1133">Transmembrane helix</keyword>
<comment type="subcellular location">
    <subcellularLocation>
        <location evidence="1">Mitochondrion inner membrane</location>
        <topology evidence="1">Single-pass membrane protein</topology>
    </subcellularLocation>
</comment>
<evidence type="ECO:0000259" key="9">
    <source>
        <dbReference type="PROSITE" id="PS51758"/>
    </source>
</evidence>
<keyword evidence="11" id="KW-1185">Reference proteome</keyword>
<evidence type="ECO:0000256" key="6">
    <source>
        <dbReference type="ARBA" id="ARBA00023136"/>
    </source>
</evidence>
<dbReference type="PROSITE" id="PS51758">
    <property type="entry name" value="LETM1_RBD"/>
    <property type="match status" value="1"/>
</dbReference>
<protein>
    <recommendedName>
        <fullName evidence="9">Letm1 RBD domain-containing protein</fullName>
    </recommendedName>
</protein>
<dbReference type="EMBL" id="CAWYQH010000079">
    <property type="protein sequence ID" value="CAK8681560.1"/>
    <property type="molecule type" value="Genomic_DNA"/>
</dbReference>
<dbReference type="Pfam" id="PF07766">
    <property type="entry name" value="LETM1_RBD"/>
    <property type="match status" value="1"/>
</dbReference>
<gene>
    <name evidence="10" type="ORF">CVLEPA_LOCUS11783</name>
</gene>
<evidence type="ECO:0000256" key="1">
    <source>
        <dbReference type="ARBA" id="ARBA00004434"/>
    </source>
</evidence>
<dbReference type="InterPro" id="IPR033122">
    <property type="entry name" value="LETM1-like_RBD"/>
</dbReference>
<evidence type="ECO:0000256" key="3">
    <source>
        <dbReference type="ARBA" id="ARBA00022792"/>
    </source>
</evidence>
<dbReference type="Proteomes" id="UP001642483">
    <property type="component" value="Unassembled WGS sequence"/>
</dbReference>
<evidence type="ECO:0000256" key="2">
    <source>
        <dbReference type="ARBA" id="ARBA00022692"/>
    </source>
</evidence>
<dbReference type="InterPro" id="IPR044202">
    <property type="entry name" value="LETM1/MDM38-like"/>
</dbReference>
<comment type="caution">
    <text evidence="10">The sequence shown here is derived from an EMBL/GenBank/DDBJ whole genome shotgun (WGS) entry which is preliminary data.</text>
</comment>
<dbReference type="PANTHER" id="PTHR14009:SF13">
    <property type="entry name" value="LETM1 DOMAIN-CONTAINING PROTEIN 1"/>
    <property type="match status" value="1"/>
</dbReference>
<evidence type="ECO:0000256" key="5">
    <source>
        <dbReference type="ARBA" id="ARBA00023128"/>
    </source>
</evidence>
<feature type="transmembrane region" description="Helical" evidence="8">
    <location>
        <begin position="177"/>
        <end position="202"/>
    </location>
</feature>
<feature type="domain" description="Letm1 RBD" evidence="9">
    <location>
        <begin position="215"/>
        <end position="405"/>
    </location>
</feature>
<evidence type="ECO:0000313" key="10">
    <source>
        <dbReference type="EMBL" id="CAK8681560.1"/>
    </source>
</evidence>
<dbReference type="PANTHER" id="PTHR14009">
    <property type="entry name" value="LEUCINE ZIPPER-EF-HAND CONTAINING TRANSMEMBRANE PROTEIN"/>
    <property type="match status" value="1"/>
</dbReference>
<accession>A0ABP0FPJ5</accession>
<sequence length="405" mass="46657">MAYNTLAGCNKVAGNLKRVIVLCSTRKFFLRHAKTGWHPGLSGARSTLFRNDHFPTVPLSKNAALTFAYQTTLNRKRISLQHRNFSASTQCLSLKRDSKNFVTKLAYKFDDWLASVSPAGKKYADMLTAGARVLWADLKIYFVVRNKLRMDPNAHTTYNEEMVVHSTNRDFIKMAPLLPILMMPFGFFLLILPVSLFPRYVLPLSFWTKSQRITFFQQIHQERALYYGIILNHMNYHKLNYPNPNTRYILDDICNTVTTGSIPTNFLLKSFKPLCKAMESPFNLDNTVDVLLSAFCRTVMVSPYQPSSWKCHRLRKNANLILSLDDKIRKENLLHKLSHGDIKIATLMRGLNSAALSYEANVYWLENWLKLSQNCDGGDVWFLLHAMVLLSTNYTELKYKRKVFG</sequence>
<evidence type="ECO:0000313" key="11">
    <source>
        <dbReference type="Proteomes" id="UP001642483"/>
    </source>
</evidence>
<keyword evidence="3" id="KW-0999">Mitochondrion inner membrane</keyword>
<evidence type="ECO:0000256" key="8">
    <source>
        <dbReference type="SAM" id="Phobius"/>
    </source>
</evidence>
<reference evidence="10 11" key="1">
    <citation type="submission" date="2024-02" db="EMBL/GenBank/DDBJ databases">
        <authorList>
            <person name="Daric V."/>
            <person name="Darras S."/>
        </authorList>
    </citation>
    <scope>NUCLEOTIDE SEQUENCE [LARGE SCALE GENOMIC DNA]</scope>
</reference>
<name>A0ABP0FPJ5_CLALP</name>
<keyword evidence="2 8" id="KW-0812">Transmembrane</keyword>
<keyword evidence="6 8" id="KW-0472">Membrane</keyword>
<organism evidence="10 11">
    <name type="scientific">Clavelina lepadiformis</name>
    <name type="common">Light-bulb sea squirt</name>
    <name type="synonym">Ascidia lepadiformis</name>
    <dbReference type="NCBI Taxonomy" id="159417"/>
    <lineage>
        <taxon>Eukaryota</taxon>
        <taxon>Metazoa</taxon>
        <taxon>Chordata</taxon>
        <taxon>Tunicata</taxon>
        <taxon>Ascidiacea</taxon>
        <taxon>Aplousobranchia</taxon>
        <taxon>Clavelinidae</taxon>
        <taxon>Clavelina</taxon>
    </lineage>
</organism>
<evidence type="ECO:0000256" key="7">
    <source>
        <dbReference type="PROSITE-ProRule" id="PRU01094"/>
    </source>
</evidence>
<evidence type="ECO:0000256" key="4">
    <source>
        <dbReference type="ARBA" id="ARBA00022989"/>
    </source>
</evidence>